<evidence type="ECO:0000313" key="3">
    <source>
        <dbReference type="Proteomes" id="UP000323707"/>
    </source>
</evidence>
<dbReference type="EMBL" id="VXKE01000001">
    <property type="protein sequence ID" value="KAA8711499.1"/>
    <property type="molecule type" value="Genomic_DNA"/>
</dbReference>
<name>A0A5M9QTX1_9HELI</name>
<evidence type="ECO:0000256" key="1">
    <source>
        <dbReference type="SAM" id="MobiDB-lite"/>
    </source>
</evidence>
<accession>A0A5M9QTX1</accession>
<organism evidence="2 3">
    <name type="scientific">Helicobacter canis</name>
    <dbReference type="NCBI Taxonomy" id="29419"/>
    <lineage>
        <taxon>Bacteria</taxon>
        <taxon>Pseudomonadati</taxon>
        <taxon>Campylobacterota</taxon>
        <taxon>Epsilonproteobacteria</taxon>
        <taxon>Campylobacterales</taxon>
        <taxon>Helicobacteraceae</taxon>
        <taxon>Helicobacter</taxon>
    </lineage>
</organism>
<sequence length="169" mass="18732">MVAHSQIISVALLHHRCSLESLEKLYRALKDRFAYFEIVLLNPVLEPKAPNEQKLDSSMDSKETSATPKQYPLFSKEATLCHASTSALARNDRKVDSRRTCSRWDLGDKNGAYSFIFSAQDSKIAGLESGLFKACKEDKTSGLSTPQGAEIHDSSLQAESLNIAPPPRY</sequence>
<proteinExistence type="predicted"/>
<dbReference type="Proteomes" id="UP000323707">
    <property type="component" value="Unassembled WGS sequence"/>
</dbReference>
<feature type="region of interest" description="Disordered" evidence="1">
    <location>
        <begin position="138"/>
        <end position="169"/>
    </location>
</feature>
<dbReference type="AlphaFoldDB" id="A0A5M9QTX1"/>
<comment type="caution">
    <text evidence="2">The sequence shown here is derived from an EMBL/GenBank/DDBJ whole genome shotgun (WGS) entry which is preliminary data.</text>
</comment>
<protein>
    <submittedName>
        <fullName evidence="2">Uncharacterized protein</fullName>
    </submittedName>
</protein>
<gene>
    <name evidence="2" type="ORF">F4V45_00540</name>
</gene>
<reference evidence="2 3" key="1">
    <citation type="submission" date="2019-09" db="EMBL/GenBank/DDBJ databases">
        <title>Draft genome sequence of various Type strains from the CCUG.</title>
        <authorList>
            <person name="Pineiro-Iglesias B."/>
            <person name="Tunovic T."/>
            <person name="Unosson C."/>
            <person name="Inganas E."/>
            <person name="Ohlen M."/>
            <person name="Cardew S."/>
            <person name="Jensie-Markopoulos S."/>
            <person name="Salva-Serra F."/>
            <person name="Jaen-Luchoro D."/>
            <person name="Karlsson R."/>
            <person name="Svensson-Stadler L."/>
            <person name="Chun J."/>
            <person name="Moore E."/>
        </authorList>
    </citation>
    <scope>NUCLEOTIDE SEQUENCE [LARGE SCALE GENOMIC DNA]</scope>
    <source>
        <strain evidence="2 3">CCUG 32756T</strain>
    </source>
</reference>
<dbReference type="RefSeq" id="WP_150336588.1">
    <property type="nucleotide sequence ID" value="NZ_VXKE01000001.1"/>
</dbReference>
<evidence type="ECO:0000313" key="2">
    <source>
        <dbReference type="EMBL" id="KAA8711499.1"/>
    </source>
</evidence>